<feature type="region of interest" description="Disordered" evidence="1">
    <location>
        <begin position="44"/>
        <end position="91"/>
    </location>
</feature>
<feature type="transmembrane region" description="Helical" evidence="2">
    <location>
        <begin position="572"/>
        <end position="589"/>
    </location>
</feature>
<feature type="transmembrane region" description="Helical" evidence="2">
    <location>
        <begin position="393"/>
        <end position="412"/>
    </location>
</feature>
<sequence>MIGLTLLLALGAAAAFYIVLRRMAFLEQELRRVESRIVALEEGAGEPPVRPASPAAARHRTAEAPVMVAEPAPERAARSGPEPQRPASESRPLPQFSLETLIGGKLPIWIGGAALVLAGFFLVRYSIESGLLGPSTRTLLAALFGLALIAGSEATRRLPATADDPRVAQALAGAGIASLYGTLYMAAALYHLITPLTAFLLVLLVTGGALALALRHGPPTAVMALVGGFAAPMVAGFDAAGIGPLLVYLGLFTAALFGLAIHRGWAWLALAACVAGFAWINFLIAMLVTRSDDLSAVGGFTMLLAIGASAALPATGAGNRWLRLAPLVAGCLQLAILAPALDFGWLAWSFYLVLAGAALILAWRDAVYLPGALAALALLLVLEMLAIGLPDRGFTPIAAILATALFAFPGHILARRHPIWAAIALLGTAGPLLLAHLRAPVLLPAEAWGIVELLAAIATFSLAWRTRSETGNPMLVAATAVAAFLAGLGLGQFVPGDWLSLPLTLVAAALAWWARKIRAPRLNALPAYPLAAALVAAALPLGALSELVLASLSGERLTYPLLPSLAELLRELALPVALAIALLFDPALFGRLRRTVSIAAIALGVLLLYAVAKQPLAIATLPRFLAWGFVERAVLSQASLAAGWWLLRQGKAPAIGHALLALGLFRIAWFDLFLLSPLFEPQSVGPLPLLNAAVLHLGLASFWLWTLPARWRPGAALLALLALLAAVRQAAHGTLLTGAIGTAENGGYSAAMLALALFWLWRGIAGGSRDLRIFGLALLTATTFKVFLVDAAALDGVLRILSFLGLGLALIGIGWAYGRFVGKGAAEPEPAI</sequence>
<dbReference type="AlphaFoldDB" id="A0A7W7JZG6"/>
<proteinExistence type="predicted"/>
<dbReference type="PANTHER" id="PTHR38434">
    <property type="entry name" value="BLL2549 PROTEIN"/>
    <property type="match status" value="1"/>
</dbReference>
<feature type="transmembrane region" description="Helical" evidence="2">
    <location>
        <begin position="773"/>
        <end position="794"/>
    </location>
</feature>
<feature type="transmembrane region" description="Helical" evidence="2">
    <location>
        <begin position="685"/>
        <end position="705"/>
    </location>
</feature>
<feature type="transmembrane region" description="Helical" evidence="2">
    <location>
        <begin position="499"/>
        <end position="515"/>
    </location>
</feature>
<feature type="transmembrane region" description="Helical" evidence="2">
    <location>
        <begin position="475"/>
        <end position="493"/>
    </location>
</feature>
<feature type="transmembrane region" description="Helical" evidence="2">
    <location>
        <begin position="368"/>
        <end position="387"/>
    </location>
</feature>
<evidence type="ECO:0000313" key="3">
    <source>
        <dbReference type="EMBL" id="MBB4838193.1"/>
    </source>
</evidence>
<dbReference type="InterPro" id="IPR019286">
    <property type="entry name" value="DUF2339_TM"/>
</dbReference>
<evidence type="ECO:0000256" key="1">
    <source>
        <dbReference type="SAM" id="MobiDB-lite"/>
    </source>
</evidence>
<dbReference type="RefSeq" id="WP_311768410.1">
    <property type="nucleotide sequence ID" value="NZ_JACHLN010000001.1"/>
</dbReference>
<feature type="transmembrane region" description="Helical" evidence="2">
    <location>
        <begin position="6"/>
        <end position="24"/>
    </location>
</feature>
<feature type="transmembrane region" description="Helical" evidence="2">
    <location>
        <begin position="717"/>
        <end position="740"/>
    </location>
</feature>
<feature type="transmembrane region" description="Helical" evidence="2">
    <location>
        <begin position="624"/>
        <end position="647"/>
    </location>
</feature>
<evidence type="ECO:0000256" key="2">
    <source>
        <dbReference type="SAM" id="Phobius"/>
    </source>
</evidence>
<feature type="transmembrane region" description="Helical" evidence="2">
    <location>
        <begin position="659"/>
        <end position="679"/>
    </location>
</feature>
<dbReference type="InterPro" id="IPR014600">
    <property type="entry name" value="UCP035905_mem"/>
</dbReference>
<keyword evidence="2" id="KW-1133">Transmembrane helix</keyword>
<gene>
    <name evidence="3" type="ORF">HNP52_001244</name>
</gene>
<dbReference type="EMBL" id="JACHLN010000001">
    <property type="protein sequence ID" value="MBB4838193.1"/>
    <property type="molecule type" value="Genomic_DNA"/>
</dbReference>
<feature type="transmembrane region" description="Helical" evidence="2">
    <location>
        <begin position="294"/>
        <end position="314"/>
    </location>
</feature>
<feature type="transmembrane region" description="Helical" evidence="2">
    <location>
        <begin position="445"/>
        <end position="463"/>
    </location>
</feature>
<feature type="transmembrane region" description="Helical" evidence="2">
    <location>
        <begin position="245"/>
        <end position="261"/>
    </location>
</feature>
<feature type="transmembrane region" description="Helical" evidence="2">
    <location>
        <begin position="527"/>
        <end position="552"/>
    </location>
</feature>
<protein>
    <submittedName>
        <fullName evidence="3">Putative membrane protein</fullName>
    </submittedName>
</protein>
<feature type="transmembrane region" description="Helical" evidence="2">
    <location>
        <begin position="167"/>
        <end position="190"/>
    </location>
</feature>
<comment type="caution">
    <text evidence="3">The sequence shown here is derived from an EMBL/GenBank/DDBJ whole genome shotgun (WGS) entry which is preliminary data.</text>
</comment>
<feature type="transmembrane region" description="Helical" evidence="2">
    <location>
        <begin position="139"/>
        <end position="155"/>
    </location>
</feature>
<organism evidence="3 4">
    <name type="scientific">Sphingomonas kyeonggiensis</name>
    <dbReference type="NCBI Taxonomy" id="1268553"/>
    <lineage>
        <taxon>Bacteria</taxon>
        <taxon>Pseudomonadati</taxon>
        <taxon>Pseudomonadota</taxon>
        <taxon>Alphaproteobacteria</taxon>
        <taxon>Sphingomonadales</taxon>
        <taxon>Sphingomonadaceae</taxon>
        <taxon>Sphingomonas</taxon>
    </lineage>
</organism>
<dbReference type="Pfam" id="PF10101">
    <property type="entry name" value="DUF2339"/>
    <property type="match status" value="1"/>
</dbReference>
<keyword evidence="2" id="KW-0472">Membrane</keyword>
<feature type="transmembrane region" description="Helical" evidence="2">
    <location>
        <begin position="106"/>
        <end position="127"/>
    </location>
</feature>
<dbReference type="Proteomes" id="UP000575241">
    <property type="component" value="Unassembled WGS sequence"/>
</dbReference>
<feature type="transmembrane region" description="Helical" evidence="2">
    <location>
        <begin position="800"/>
        <end position="818"/>
    </location>
</feature>
<feature type="transmembrane region" description="Helical" evidence="2">
    <location>
        <begin position="196"/>
        <end position="214"/>
    </location>
</feature>
<feature type="transmembrane region" description="Helical" evidence="2">
    <location>
        <begin position="596"/>
        <end position="612"/>
    </location>
</feature>
<feature type="transmembrane region" description="Helical" evidence="2">
    <location>
        <begin position="746"/>
        <end position="761"/>
    </location>
</feature>
<feature type="transmembrane region" description="Helical" evidence="2">
    <location>
        <begin position="268"/>
        <end position="288"/>
    </location>
</feature>
<feature type="transmembrane region" description="Helical" evidence="2">
    <location>
        <begin position="419"/>
        <end position="439"/>
    </location>
</feature>
<dbReference type="PANTHER" id="PTHR38434:SF1">
    <property type="entry name" value="BLL2549 PROTEIN"/>
    <property type="match status" value="1"/>
</dbReference>
<accession>A0A7W7JZG6</accession>
<keyword evidence="4" id="KW-1185">Reference proteome</keyword>
<keyword evidence="2" id="KW-0812">Transmembrane</keyword>
<name>A0A7W7JZG6_9SPHN</name>
<dbReference type="PIRSF" id="PIRSF035905">
    <property type="entry name" value="UCP035905_mp"/>
    <property type="match status" value="1"/>
</dbReference>
<evidence type="ECO:0000313" key="4">
    <source>
        <dbReference type="Proteomes" id="UP000575241"/>
    </source>
</evidence>
<reference evidence="3 4" key="1">
    <citation type="submission" date="2020-08" db="EMBL/GenBank/DDBJ databases">
        <title>Functional genomics of gut bacteria from endangered species of beetles.</title>
        <authorList>
            <person name="Carlos-Shanley C."/>
        </authorList>
    </citation>
    <scope>NUCLEOTIDE SEQUENCE [LARGE SCALE GENOMIC DNA]</scope>
    <source>
        <strain evidence="3 4">S00224</strain>
    </source>
</reference>